<comment type="subcellular location">
    <subcellularLocation>
        <location evidence="1">Cell outer membrane</location>
    </subcellularLocation>
</comment>
<dbReference type="EMBL" id="CP042914">
    <property type="protein sequence ID" value="QEG41994.1"/>
    <property type="molecule type" value="Genomic_DNA"/>
</dbReference>
<evidence type="ECO:0000256" key="2">
    <source>
        <dbReference type="ARBA" id="ARBA00022452"/>
    </source>
</evidence>
<evidence type="ECO:0000256" key="5">
    <source>
        <dbReference type="ARBA" id="ARBA00023237"/>
    </source>
</evidence>
<keyword evidence="4" id="KW-0472">Membrane</keyword>
<dbReference type="SUPFAM" id="SSF56954">
    <property type="entry name" value="Outer membrane efflux proteins (OEP)"/>
    <property type="match status" value="1"/>
</dbReference>
<dbReference type="GO" id="GO:0009279">
    <property type="term" value="C:cell outer membrane"/>
    <property type="evidence" value="ECO:0007669"/>
    <property type="project" value="UniProtKB-SubCell"/>
</dbReference>
<evidence type="ECO:0000313" key="10">
    <source>
        <dbReference type="Proteomes" id="UP000325286"/>
    </source>
</evidence>
<evidence type="ECO:0000256" key="7">
    <source>
        <dbReference type="SAM" id="MobiDB-lite"/>
    </source>
</evidence>
<feature type="chain" id="PRO_5022930102" evidence="8">
    <location>
        <begin position="19"/>
        <end position="517"/>
    </location>
</feature>
<evidence type="ECO:0000256" key="3">
    <source>
        <dbReference type="ARBA" id="ARBA00022692"/>
    </source>
</evidence>
<keyword evidence="5" id="KW-0998">Cell outer membrane</keyword>
<keyword evidence="8" id="KW-0732">Signal</keyword>
<dbReference type="GO" id="GO:0015288">
    <property type="term" value="F:porin activity"/>
    <property type="evidence" value="ECO:0007669"/>
    <property type="project" value="TreeGrafter"/>
</dbReference>
<dbReference type="RefSeq" id="WP_068141465.1">
    <property type="nucleotide sequence ID" value="NZ_CP042914.1"/>
</dbReference>
<dbReference type="AlphaFoldDB" id="A0A5B9QSM2"/>
<name>A0A5B9QSM2_9BACT</name>
<dbReference type="PANTHER" id="PTHR30026:SF21">
    <property type="entry name" value="SLR1270 PROTEIN"/>
    <property type="match status" value="1"/>
</dbReference>
<keyword evidence="10" id="KW-1185">Reference proteome</keyword>
<protein>
    <submittedName>
        <fullName evidence="9">Outer membrane efflux protein</fullName>
    </submittedName>
</protein>
<sequence precursor="true">MVLWLILPTVVCCQPLFAQTVEGPVAPIETLGPGVVNVMPQRLGVADVIASVYASYPEIVQARQRRTQASGDWLAAQGAFDTKLNAHTLSEPTGYYENYRHGIGLARQNWWGGYVSAGYRIGRGDFQPWYKERQTDEGGEFKLAFVQPLLQGRAIDANRVAVFQASLQRSAVEPEIQQALLEISREATAAYWDWVAAGAMVQAQQELLELARERGRKFEAGFQAGKFAEIDVLLNKQLIAERTALTIEAQRKFLQTGFKLSLYLRGDGGNPLVPPADWLPDRFPRIQPLDDNDFATDLAAALSRRPEIRLLELQIQGIQWDRRLAYNQQQPQVDFVAEASQDMGFRATSSDDKDQFELVIGLRGELPLQRRKARGKIQSTSSKINQLNEKLRLSRDKIATNLQITYSDLRLSAQLVDQAETALRLALETLQRYRFAYEQGKIDLIYLNLLETKANEAELKLVKTQQAWFENLSRMQTVLGLDPLDQAMLLSELPPSERIGPGHLPEPQVPNDPPAVE</sequence>
<dbReference type="InterPro" id="IPR051906">
    <property type="entry name" value="TolC-like"/>
</dbReference>
<evidence type="ECO:0000313" key="9">
    <source>
        <dbReference type="EMBL" id="QEG41994.1"/>
    </source>
</evidence>
<evidence type="ECO:0000256" key="8">
    <source>
        <dbReference type="SAM" id="SignalP"/>
    </source>
</evidence>
<feature type="coiled-coil region" evidence="6">
    <location>
        <begin position="370"/>
        <end position="397"/>
    </location>
</feature>
<evidence type="ECO:0000256" key="6">
    <source>
        <dbReference type="SAM" id="Coils"/>
    </source>
</evidence>
<evidence type="ECO:0000256" key="4">
    <source>
        <dbReference type="ARBA" id="ARBA00023136"/>
    </source>
</evidence>
<dbReference type="GO" id="GO:1990281">
    <property type="term" value="C:efflux pump complex"/>
    <property type="evidence" value="ECO:0007669"/>
    <property type="project" value="TreeGrafter"/>
</dbReference>
<feature type="signal peptide" evidence="8">
    <location>
        <begin position="1"/>
        <end position="18"/>
    </location>
</feature>
<dbReference type="PANTHER" id="PTHR30026">
    <property type="entry name" value="OUTER MEMBRANE PROTEIN TOLC"/>
    <property type="match status" value="1"/>
</dbReference>
<dbReference type="Proteomes" id="UP000325286">
    <property type="component" value="Chromosome"/>
</dbReference>
<keyword evidence="3" id="KW-0812">Transmembrane</keyword>
<feature type="region of interest" description="Disordered" evidence="7">
    <location>
        <begin position="495"/>
        <end position="517"/>
    </location>
</feature>
<accession>A0A5B9QSM2</accession>
<feature type="compositionally biased region" description="Pro residues" evidence="7">
    <location>
        <begin position="507"/>
        <end position="517"/>
    </location>
</feature>
<dbReference type="KEGG" id="rul:UC8_40230"/>
<keyword evidence="2" id="KW-1134">Transmembrane beta strand</keyword>
<keyword evidence="6" id="KW-0175">Coiled coil</keyword>
<dbReference type="GO" id="GO:0015562">
    <property type="term" value="F:efflux transmembrane transporter activity"/>
    <property type="evidence" value="ECO:0007669"/>
    <property type="project" value="InterPro"/>
</dbReference>
<proteinExistence type="predicted"/>
<gene>
    <name evidence="9" type="ORF">UC8_40230</name>
</gene>
<reference evidence="9 10" key="1">
    <citation type="submission" date="2019-08" db="EMBL/GenBank/DDBJ databases">
        <title>Deep-cultivation of Planctomycetes and their phenomic and genomic characterization uncovers novel biology.</title>
        <authorList>
            <person name="Wiegand S."/>
            <person name="Jogler M."/>
            <person name="Boedeker C."/>
            <person name="Pinto D."/>
            <person name="Vollmers J."/>
            <person name="Rivas-Marin E."/>
            <person name="Kohn T."/>
            <person name="Peeters S.H."/>
            <person name="Heuer A."/>
            <person name="Rast P."/>
            <person name="Oberbeckmann S."/>
            <person name="Bunk B."/>
            <person name="Jeske O."/>
            <person name="Meyerdierks A."/>
            <person name="Storesund J.E."/>
            <person name="Kallscheuer N."/>
            <person name="Luecker S."/>
            <person name="Lage O.M."/>
            <person name="Pohl T."/>
            <person name="Merkel B.J."/>
            <person name="Hornburger P."/>
            <person name="Mueller R.-W."/>
            <person name="Bruemmer F."/>
            <person name="Labrenz M."/>
            <person name="Spormann A.M."/>
            <person name="Op den Camp H."/>
            <person name="Overmann J."/>
            <person name="Amann R."/>
            <person name="Jetten M.S.M."/>
            <person name="Mascher T."/>
            <person name="Medema M.H."/>
            <person name="Devos D.P."/>
            <person name="Kaster A.-K."/>
            <person name="Ovreas L."/>
            <person name="Rohde M."/>
            <person name="Galperin M.Y."/>
            <person name="Jogler C."/>
        </authorList>
    </citation>
    <scope>NUCLEOTIDE SEQUENCE [LARGE SCALE GENOMIC DNA]</scope>
    <source>
        <strain evidence="9 10">UC8</strain>
    </source>
</reference>
<evidence type="ECO:0000256" key="1">
    <source>
        <dbReference type="ARBA" id="ARBA00004442"/>
    </source>
</evidence>
<organism evidence="9 10">
    <name type="scientific">Roseimaritima ulvae</name>
    <dbReference type="NCBI Taxonomy" id="980254"/>
    <lineage>
        <taxon>Bacteria</taxon>
        <taxon>Pseudomonadati</taxon>
        <taxon>Planctomycetota</taxon>
        <taxon>Planctomycetia</taxon>
        <taxon>Pirellulales</taxon>
        <taxon>Pirellulaceae</taxon>
        <taxon>Roseimaritima</taxon>
    </lineage>
</organism>
<dbReference type="Gene3D" id="1.20.1600.10">
    <property type="entry name" value="Outer membrane efflux proteins (OEP)"/>
    <property type="match status" value="1"/>
</dbReference>